<sequence length="109" mass="12229">MKVDSLDEFLREMQHITASCGTSFKKSSPVFSKEAKFKENKSAPEDTDHQKKKDSFCTYCRGKNHSKENCFKLKRKKHVPESTHSTSSSLKPAVAAVGESEEKTSETIA</sequence>
<keyword evidence="3" id="KW-1185">Reference proteome</keyword>
<evidence type="ECO:0000256" key="1">
    <source>
        <dbReference type="SAM" id="MobiDB-lite"/>
    </source>
</evidence>
<protein>
    <submittedName>
        <fullName evidence="2">Adenylyl cyclase-associated protein 2</fullName>
    </submittedName>
</protein>
<comment type="caution">
    <text evidence="2">The sequence shown here is derived from an EMBL/GenBank/DDBJ whole genome shotgun (WGS) entry which is preliminary data.</text>
</comment>
<accession>A0A0J7KDD7</accession>
<dbReference type="PaxDb" id="67767-A0A0J7KDD7"/>
<name>A0A0J7KDD7_LASNI</name>
<evidence type="ECO:0000313" key="3">
    <source>
        <dbReference type="Proteomes" id="UP000036403"/>
    </source>
</evidence>
<feature type="compositionally biased region" description="Basic and acidic residues" evidence="1">
    <location>
        <begin position="100"/>
        <end position="109"/>
    </location>
</feature>
<organism evidence="2 3">
    <name type="scientific">Lasius niger</name>
    <name type="common">Black garden ant</name>
    <dbReference type="NCBI Taxonomy" id="67767"/>
    <lineage>
        <taxon>Eukaryota</taxon>
        <taxon>Metazoa</taxon>
        <taxon>Ecdysozoa</taxon>
        <taxon>Arthropoda</taxon>
        <taxon>Hexapoda</taxon>
        <taxon>Insecta</taxon>
        <taxon>Pterygota</taxon>
        <taxon>Neoptera</taxon>
        <taxon>Endopterygota</taxon>
        <taxon>Hymenoptera</taxon>
        <taxon>Apocrita</taxon>
        <taxon>Aculeata</taxon>
        <taxon>Formicoidea</taxon>
        <taxon>Formicidae</taxon>
        <taxon>Formicinae</taxon>
        <taxon>Lasius</taxon>
        <taxon>Lasius</taxon>
    </lineage>
</organism>
<evidence type="ECO:0000313" key="2">
    <source>
        <dbReference type="EMBL" id="KMQ88204.1"/>
    </source>
</evidence>
<gene>
    <name evidence="2" type="ORF">RF55_12342</name>
</gene>
<reference evidence="2 3" key="1">
    <citation type="submission" date="2015-04" db="EMBL/GenBank/DDBJ databases">
        <title>Lasius niger genome sequencing.</title>
        <authorList>
            <person name="Konorov E.A."/>
            <person name="Nikitin M.A."/>
            <person name="Kirill M.V."/>
            <person name="Chang P."/>
        </authorList>
    </citation>
    <scope>NUCLEOTIDE SEQUENCE [LARGE SCALE GENOMIC DNA]</scope>
    <source>
        <tissue evidence="2">Whole</tissue>
    </source>
</reference>
<feature type="non-terminal residue" evidence="2">
    <location>
        <position position="109"/>
    </location>
</feature>
<proteinExistence type="predicted"/>
<dbReference type="Proteomes" id="UP000036403">
    <property type="component" value="Unassembled WGS sequence"/>
</dbReference>
<dbReference type="EMBL" id="LBMM01009328">
    <property type="protein sequence ID" value="KMQ88204.1"/>
    <property type="molecule type" value="Genomic_DNA"/>
</dbReference>
<feature type="region of interest" description="Disordered" evidence="1">
    <location>
        <begin position="73"/>
        <end position="109"/>
    </location>
</feature>
<dbReference type="AlphaFoldDB" id="A0A0J7KDD7"/>